<feature type="non-terminal residue" evidence="1">
    <location>
        <position position="1"/>
    </location>
</feature>
<comment type="caution">
    <text evidence="1">The sequence shown here is derived from an EMBL/GenBank/DDBJ whole genome shotgun (WGS) entry which is preliminary data.</text>
</comment>
<reference evidence="1" key="1">
    <citation type="submission" date="2022-07" db="EMBL/GenBank/DDBJ databases">
        <title>Phylogenomic reconstructions and comparative analyses of Kickxellomycotina fungi.</title>
        <authorList>
            <person name="Reynolds N.K."/>
            <person name="Stajich J.E."/>
            <person name="Barry K."/>
            <person name="Grigoriev I.V."/>
            <person name="Crous P."/>
            <person name="Smith M.E."/>
        </authorList>
    </citation>
    <scope>NUCLEOTIDE SEQUENCE</scope>
    <source>
        <strain evidence="1">CBS 109366</strain>
    </source>
</reference>
<dbReference type="EMBL" id="JANBUJ010000402">
    <property type="protein sequence ID" value="KAJ2772243.1"/>
    <property type="molecule type" value="Genomic_DNA"/>
</dbReference>
<name>A0ACC1K2V8_9FUNG</name>
<keyword evidence="1" id="KW-0687">Ribonucleoprotein</keyword>
<evidence type="ECO:0000313" key="1">
    <source>
        <dbReference type="EMBL" id="KAJ2772243.1"/>
    </source>
</evidence>
<accession>A0ACC1K2V8</accession>
<dbReference type="Proteomes" id="UP001140234">
    <property type="component" value="Unassembled WGS sequence"/>
</dbReference>
<organism evidence="1 2">
    <name type="scientific">Coemansia nantahalensis</name>
    <dbReference type="NCBI Taxonomy" id="2789366"/>
    <lineage>
        <taxon>Eukaryota</taxon>
        <taxon>Fungi</taxon>
        <taxon>Fungi incertae sedis</taxon>
        <taxon>Zoopagomycota</taxon>
        <taxon>Kickxellomycotina</taxon>
        <taxon>Kickxellomycetes</taxon>
        <taxon>Kickxellales</taxon>
        <taxon>Kickxellaceae</taxon>
        <taxon>Coemansia</taxon>
    </lineage>
</organism>
<evidence type="ECO:0000313" key="2">
    <source>
        <dbReference type="Proteomes" id="UP001140234"/>
    </source>
</evidence>
<keyword evidence="1" id="KW-0689">Ribosomal protein</keyword>
<protein>
    <submittedName>
        <fullName evidence="1">60S ribosomal protein L43</fullName>
    </submittedName>
</protein>
<sequence>AKRTRKVGITGKYGTRYGASLRKVAKKLEIAQHSRYQCTFCGKNSVRRQAVGIWNCSSCRRVLAGGAWSVETPSSSTTRSAIRRLRDLQEQ</sequence>
<keyword evidence="2" id="KW-1185">Reference proteome</keyword>
<proteinExistence type="predicted"/>
<gene>
    <name evidence="1" type="primary">RPL43</name>
    <name evidence="1" type="ORF">IWQ57_001847</name>
</gene>